<feature type="transmembrane region" description="Helical" evidence="7">
    <location>
        <begin position="109"/>
        <end position="126"/>
    </location>
</feature>
<dbReference type="InterPro" id="IPR005616">
    <property type="entry name" value="CcmH/CycL/Ccl2/NrfF_N"/>
</dbReference>
<comment type="caution">
    <text evidence="9">The sequence shown here is derived from an EMBL/GenBank/DDBJ whole genome shotgun (WGS) entry which is preliminary data.</text>
</comment>
<feature type="domain" description="CcmH/CycL/Ccl2/NrfF N-terminal" evidence="8">
    <location>
        <begin position="13"/>
        <end position="153"/>
    </location>
</feature>
<sequence>MRYPFRHWLTGLLLLLAAVAAQAVVNGYQYPFEDPADIARFQHLAEELRCPKCQNQNLADSNAPVAGDMREKVYELMNEGQSDDQIVGYLVARYGDFVRYKPPVRAETYLLWFGPLLVFLLGLLVLRQMRRNQRKAPAPAPLTDAERQRLEQLKAAVTADSSNDQKANNP</sequence>
<dbReference type="InterPro" id="IPR051263">
    <property type="entry name" value="C-type_cytochrome_biogenesis"/>
</dbReference>
<keyword evidence="5" id="KW-0201">Cytochrome c-type biogenesis</keyword>
<evidence type="ECO:0000256" key="2">
    <source>
        <dbReference type="ARBA" id="ARBA00022617"/>
    </source>
</evidence>
<keyword evidence="6 7" id="KW-0408">Iron</keyword>
<evidence type="ECO:0000256" key="1">
    <source>
        <dbReference type="ARBA" id="ARBA00010342"/>
    </source>
</evidence>
<dbReference type="PANTHER" id="PTHR47870:SF1">
    <property type="entry name" value="CYTOCHROME C-TYPE BIOGENESIS PROTEIN CCMH"/>
    <property type="match status" value="1"/>
</dbReference>
<evidence type="ECO:0000256" key="3">
    <source>
        <dbReference type="ARBA" id="ARBA00022723"/>
    </source>
</evidence>
<evidence type="ECO:0000256" key="5">
    <source>
        <dbReference type="ARBA" id="ARBA00022748"/>
    </source>
</evidence>
<keyword evidence="2 7" id="KW-0349">Heme</keyword>
<gene>
    <name evidence="9" type="ORF">WG929_07410</name>
</gene>
<keyword evidence="10" id="KW-1185">Reference proteome</keyword>
<keyword evidence="7" id="KW-0472">Membrane</keyword>
<keyword evidence="4 7" id="KW-0732">Signal</keyword>
<dbReference type="Pfam" id="PF03918">
    <property type="entry name" value="CcmH"/>
    <property type="match status" value="1"/>
</dbReference>
<dbReference type="Proteomes" id="UP001620597">
    <property type="component" value="Unassembled WGS sequence"/>
</dbReference>
<evidence type="ECO:0000256" key="4">
    <source>
        <dbReference type="ARBA" id="ARBA00022729"/>
    </source>
</evidence>
<comment type="function">
    <text evidence="7">Possible subunit of a heme lyase.</text>
</comment>
<dbReference type="Gene3D" id="1.10.8.640">
    <property type="entry name" value="Cytochrome C biogenesis protein"/>
    <property type="match status" value="1"/>
</dbReference>
<comment type="similarity">
    <text evidence="1 7">Belongs to the CcmH/CycL/Ccl2/NrfF family.</text>
</comment>
<evidence type="ECO:0000259" key="8">
    <source>
        <dbReference type="Pfam" id="PF03918"/>
    </source>
</evidence>
<dbReference type="RefSeq" id="WP_416205595.1">
    <property type="nucleotide sequence ID" value="NZ_JBBKTX010000007.1"/>
</dbReference>
<keyword evidence="7" id="KW-0812">Transmembrane</keyword>
<dbReference type="PANTHER" id="PTHR47870">
    <property type="entry name" value="CYTOCHROME C-TYPE BIOGENESIS PROTEIN CCMH"/>
    <property type="match status" value="1"/>
</dbReference>
<keyword evidence="7" id="KW-1133">Transmembrane helix</keyword>
<protein>
    <recommendedName>
        <fullName evidence="7">Cytochrome c-type biogenesis protein</fullName>
    </recommendedName>
</protein>
<dbReference type="EMBL" id="JBBKTX010000007">
    <property type="protein sequence ID" value="MFK4752232.1"/>
    <property type="molecule type" value="Genomic_DNA"/>
</dbReference>
<evidence type="ECO:0000256" key="6">
    <source>
        <dbReference type="ARBA" id="ARBA00023004"/>
    </source>
</evidence>
<keyword evidence="3 7" id="KW-0479">Metal-binding</keyword>
<feature type="signal peptide" evidence="7">
    <location>
        <begin position="1"/>
        <end position="23"/>
    </location>
</feature>
<reference evidence="9 10" key="1">
    <citation type="submission" date="2024-03" db="EMBL/GenBank/DDBJ databases">
        <title>High-quality draft genome sequence of Oceanobacter sp. wDCs-4.</title>
        <authorList>
            <person name="Dong C."/>
        </authorList>
    </citation>
    <scope>NUCLEOTIDE SEQUENCE [LARGE SCALE GENOMIC DNA]</scope>
    <source>
        <strain evidence="10">wDCs-4</strain>
    </source>
</reference>
<evidence type="ECO:0000256" key="7">
    <source>
        <dbReference type="RuleBase" id="RU364112"/>
    </source>
</evidence>
<accession>A0ABW8NGZ1</accession>
<proteinExistence type="inferred from homology"/>
<organism evidence="9 10">
    <name type="scientific">Oceanobacter antarcticus</name>
    <dbReference type="NCBI Taxonomy" id="3133425"/>
    <lineage>
        <taxon>Bacteria</taxon>
        <taxon>Pseudomonadati</taxon>
        <taxon>Pseudomonadota</taxon>
        <taxon>Gammaproteobacteria</taxon>
        <taxon>Oceanospirillales</taxon>
        <taxon>Oceanospirillaceae</taxon>
        <taxon>Oceanobacter</taxon>
    </lineage>
</organism>
<dbReference type="InterPro" id="IPR038297">
    <property type="entry name" value="CcmH/CycL/NrfF/Ccl2_sf"/>
</dbReference>
<feature type="chain" id="PRO_5045012256" description="Cytochrome c-type biogenesis protein" evidence="7">
    <location>
        <begin position="24"/>
        <end position="170"/>
    </location>
</feature>
<evidence type="ECO:0000313" key="10">
    <source>
        <dbReference type="Proteomes" id="UP001620597"/>
    </source>
</evidence>
<evidence type="ECO:0000313" key="9">
    <source>
        <dbReference type="EMBL" id="MFK4752232.1"/>
    </source>
</evidence>
<dbReference type="CDD" id="cd16378">
    <property type="entry name" value="CcmH_N"/>
    <property type="match status" value="1"/>
</dbReference>
<name>A0ABW8NGZ1_9GAMM</name>